<reference evidence="1 2" key="1">
    <citation type="journal article" date="2020" name="ISME J.">
        <title>Uncovering the hidden diversity of litter-decomposition mechanisms in mushroom-forming fungi.</title>
        <authorList>
            <person name="Floudas D."/>
            <person name="Bentzer J."/>
            <person name="Ahren D."/>
            <person name="Johansson T."/>
            <person name="Persson P."/>
            <person name="Tunlid A."/>
        </authorList>
    </citation>
    <scope>NUCLEOTIDE SEQUENCE [LARGE SCALE GENOMIC DNA]</scope>
    <source>
        <strain evidence="1 2">CBS 101986</strain>
    </source>
</reference>
<evidence type="ECO:0000313" key="1">
    <source>
        <dbReference type="EMBL" id="KAF5327618.1"/>
    </source>
</evidence>
<organism evidence="1 2">
    <name type="scientific">Psilocybe cf. subviscida</name>
    <dbReference type="NCBI Taxonomy" id="2480587"/>
    <lineage>
        <taxon>Eukaryota</taxon>
        <taxon>Fungi</taxon>
        <taxon>Dikarya</taxon>
        <taxon>Basidiomycota</taxon>
        <taxon>Agaricomycotina</taxon>
        <taxon>Agaricomycetes</taxon>
        <taxon>Agaricomycetidae</taxon>
        <taxon>Agaricales</taxon>
        <taxon>Agaricineae</taxon>
        <taxon>Strophariaceae</taxon>
        <taxon>Psilocybe</taxon>
    </lineage>
</organism>
<sequence length="632" mass="70950">MTYGHVASTGVPLAAFGYWLSLSDNLPLHLFVDTPRNYKTGRRRVDHHTAMHSQKLMAVLAEDRHLTRWKSISVVLTSALCTQLTETLIHRYYTLHSPIGLERIEIEVPNQSLPVTQLLQAIGLVPALRVLFWRSIFSSQFQTFIELPLLGQLTRILLHMPMSVCEATMFLAKCNTAAHVTLKGIYMQSEAVPPFIETLSKLTELNLSGIQNVMAVLDNLLCPGLKILDIDNRTSRPHPQSWESLDAFFTRSQAKPNRVVIRHTSELSSDDLAGYLRIGQQSGIPYYMITSRHAHVTASTVLEHKYGLGPFTRYVRTPGGGEYVGMDRRARGDWNSDKISLRDVSTRSSRNEMVFCAAFKVAINNVHSVSTTASLATLATKTGSSLRPRSVDRARTRNKGLAATGLNFLKGGIPVFLQREELVMAVKNVRKAIFTARTWRILAGRLLETLAKWSYTFAFSLGFMADPEVILALDQLRRMLNLNRTRWDGEDDALAQLFRMQGASVVELVQGKVAFLSIPLVLHSHHGYGKYLVSGGCLIIVEDYDIGLIMLFDMIETVFEGHLVHCVYPGEVDKYDDAAFHFAFTRHRRTCIRLETTTSGMSSMPPPPTVWTNRGGKPIQRLTTSWIFTSNE</sequence>
<name>A0A8H5BQR6_9AGAR</name>
<accession>A0A8H5BQR6</accession>
<dbReference type="Proteomes" id="UP000567179">
    <property type="component" value="Unassembled WGS sequence"/>
</dbReference>
<dbReference type="EMBL" id="JAACJJ010000014">
    <property type="protein sequence ID" value="KAF5327618.1"/>
    <property type="molecule type" value="Genomic_DNA"/>
</dbReference>
<proteinExistence type="predicted"/>
<comment type="caution">
    <text evidence="1">The sequence shown here is derived from an EMBL/GenBank/DDBJ whole genome shotgun (WGS) entry which is preliminary data.</text>
</comment>
<gene>
    <name evidence="1" type="ORF">D9619_005032</name>
</gene>
<dbReference type="AlphaFoldDB" id="A0A8H5BQR6"/>
<evidence type="ECO:0000313" key="2">
    <source>
        <dbReference type="Proteomes" id="UP000567179"/>
    </source>
</evidence>
<keyword evidence="2" id="KW-1185">Reference proteome</keyword>
<protein>
    <submittedName>
        <fullName evidence="1">Uncharacterized protein</fullName>
    </submittedName>
</protein>